<feature type="compositionally biased region" description="Polar residues" evidence="1">
    <location>
        <begin position="299"/>
        <end position="310"/>
    </location>
</feature>
<proteinExistence type="predicted"/>
<accession>A0A919IJN0</accession>
<feature type="region of interest" description="Disordered" evidence="1">
    <location>
        <begin position="424"/>
        <end position="443"/>
    </location>
</feature>
<dbReference type="Proteomes" id="UP000619479">
    <property type="component" value="Unassembled WGS sequence"/>
</dbReference>
<name>A0A919IJN0_9ACTN</name>
<feature type="compositionally biased region" description="Basic and acidic residues" evidence="1">
    <location>
        <begin position="236"/>
        <end position="246"/>
    </location>
</feature>
<feature type="compositionally biased region" description="Low complexity" evidence="1">
    <location>
        <begin position="207"/>
        <end position="222"/>
    </location>
</feature>
<dbReference type="EMBL" id="BOMH01000031">
    <property type="protein sequence ID" value="GID66331.1"/>
    <property type="molecule type" value="Genomic_DNA"/>
</dbReference>
<dbReference type="AlphaFoldDB" id="A0A919IJN0"/>
<feature type="compositionally biased region" description="Polar residues" evidence="1">
    <location>
        <begin position="223"/>
        <end position="235"/>
    </location>
</feature>
<sequence length="443" mass="47385">MFADSDNGGGTDWALKSVPEMWSMIAAHDGTAHKNLLLTWLQSADLLIDHLSRVKRYRDNLAEAWPPDKSQAAAKYLDRLDDLIAHLTSTYEAAVENHRALGAATSSIVGARFKLEPIYREYTANQQELSAYEAKLRTNAQVVGKYRAILPTPPTAVEARQFELQLQAQSLMSALSTDLAQAQLNITTPQHYKPAEKMGPPSEPIDSDSNNLHPSSLPLSASYGNPQTNPASEAKTLNRNDSHSSEDANEGYLNPHNHPSTPLQAATEIPRSPTPALSGIEPSFSQLPSQLPSGPSESMPNTNGSTTYTTPGVAAQYPRTKGATPGIGHLAEPFRSGNPGTPRSIAGGVIGGDPVVAIPRAGGSTNQTQRVNPNGGIIGHPGSALNPLGATTRSKRLEESHQHRTAWDPDDPWQVDKGIAPVLLPPEKQEIDPGPAIGLPRDA</sequence>
<evidence type="ECO:0000313" key="3">
    <source>
        <dbReference type="Proteomes" id="UP000619479"/>
    </source>
</evidence>
<feature type="compositionally biased region" description="Low complexity" evidence="1">
    <location>
        <begin position="281"/>
        <end position="298"/>
    </location>
</feature>
<comment type="caution">
    <text evidence="2">The sequence shown here is derived from an EMBL/GenBank/DDBJ whole genome shotgun (WGS) entry which is preliminary data.</text>
</comment>
<feature type="region of interest" description="Disordered" evidence="1">
    <location>
        <begin position="190"/>
        <end position="324"/>
    </location>
</feature>
<gene>
    <name evidence="2" type="ORF">Acy02nite_42120</name>
</gene>
<evidence type="ECO:0000313" key="2">
    <source>
        <dbReference type="EMBL" id="GID66331.1"/>
    </source>
</evidence>
<organism evidence="2 3">
    <name type="scientific">Actinoplanes cyaneus</name>
    <dbReference type="NCBI Taxonomy" id="52696"/>
    <lineage>
        <taxon>Bacteria</taxon>
        <taxon>Bacillati</taxon>
        <taxon>Actinomycetota</taxon>
        <taxon>Actinomycetes</taxon>
        <taxon>Micromonosporales</taxon>
        <taxon>Micromonosporaceae</taxon>
        <taxon>Actinoplanes</taxon>
    </lineage>
</organism>
<evidence type="ECO:0000256" key="1">
    <source>
        <dbReference type="SAM" id="MobiDB-lite"/>
    </source>
</evidence>
<dbReference type="RefSeq" id="WP_203742962.1">
    <property type="nucleotide sequence ID" value="NZ_BAAAUC010000033.1"/>
</dbReference>
<keyword evidence="3" id="KW-1185">Reference proteome</keyword>
<protein>
    <submittedName>
        <fullName evidence="2">Uncharacterized protein</fullName>
    </submittedName>
</protein>
<reference evidence="2" key="1">
    <citation type="submission" date="2021-01" db="EMBL/GenBank/DDBJ databases">
        <title>Whole genome shotgun sequence of Actinoplanes cyaneus NBRC 14990.</title>
        <authorList>
            <person name="Komaki H."/>
            <person name="Tamura T."/>
        </authorList>
    </citation>
    <scope>NUCLEOTIDE SEQUENCE</scope>
    <source>
        <strain evidence="2">NBRC 14990</strain>
    </source>
</reference>